<reference evidence="3" key="1">
    <citation type="submission" date="2023-06" db="EMBL/GenBank/DDBJ databases">
        <title>Genome-scale phylogeny and comparative genomics of the fungal order Sordariales.</title>
        <authorList>
            <consortium name="Lawrence Berkeley National Laboratory"/>
            <person name="Hensen N."/>
            <person name="Bonometti L."/>
            <person name="Westerberg I."/>
            <person name="Brannstrom I.O."/>
            <person name="Guillou S."/>
            <person name="Cros-Aarteil S."/>
            <person name="Calhoun S."/>
            <person name="Haridas S."/>
            <person name="Kuo A."/>
            <person name="Mondo S."/>
            <person name="Pangilinan J."/>
            <person name="Riley R."/>
            <person name="Labutti K."/>
            <person name="Andreopoulos B."/>
            <person name="Lipzen A."/>
            <person name="Chen C."/>
            <person name="Yanf M."/>
            <person name="Daum C."/>
            <person name="Ng V."/>
            <person name="Clum A."/>
            <person name="Steindorff A."/>
            <person name="Ohm R."/>
            <person name="Martin F."/>
            <person name="Silar P."/>
            <person name="Natvig D."/>
            <person name="Lalanne C."/>
            <person name="Gautier V."/>
            <person name="Ament-Velasquez S.L."/>
            <person name="Kruys A."/>
            <person name="Hutchinson M.I."/>
            <person name="Powell A.J."/>
            <person name="Barry K."/>
            <person name="Miller A.N."/>
            <person name="Grigoriev I.V."/>
            <person name="Debuchy R."/>
            <person name="Gladieux P."/>
            <person name="Thoren M.H."/>
            <person name="Johannesson H."/>
        </authorList>
    </citation>
    <scope>NUCLEOTIDE SEQUENCE</scope>
    <source>
        <strain evidence="3">SMH4607-1</strain>
    </source>
</reference>
<feature type="domain" description="Aminotransferase class V" evidence="2">
    <location>
        <begin position="80"/>
        <end position="131"/>
    </location>
</feature>
<dbReference type="PANTHER" id="PTHR43092:SF2">
    <property type="entry name" value="HERCYNYLCYSTEINE SULFOXIDE LYASE"/>
    <property type="match status" value="1"/>
</dbReference>
<dbReference type="PANTHER" id="PTHR43092">
    <property type="entry name" value="L-CYSTEINE DESULFHYDRASE"/>
    <property type="match status" value="1"/>
</dbReference>
<keyword evidence="3" id="KW-0808">Transferase</keyword>
<dbReference type="AlphaFoldDB" id="A0AA40EEB6"/>
<proteinExistence type="predicted"/>
<feature type="domain" description="Aminotransferase class V" evidence="2">
    <location>
        <begin position="184"/>
        <end position="263"/>
    </location>
</feature>
<evidence type="ECO:0000256" key="1">
    <source>
        <dbReference type="ARBA" id="ARBA00022898"/>
    </source>
</evidence>
<keyword evidence="1" id="KW-0663">Pyridoxal phosphate</keyword>
<gene>
    <name evidence="3" type="ORF">B0H67DRAFT_597816</name>
</gene>
<evidence type="ECO:0000259" key="2">
    <source>
        <dbReference type="Pfam" id="PF00266"/>
    </source>
</evidence>
<sequence length="475" mass="51528">MGSNTASDLPVRSKTDVLAGQDGKVRFGKELRKQFLIDPEYHNLNHGSFGTIPRAIQAKQREYQDRAEAQPDPFIRYEYPRLLDESRAAVAGVLNAPVETVVFVSNATMGVNTVLRSMVWDADGKDEILYFDTLYGGCGKTVDYVVESSYGRASSRCIPLSYPCEDASVLAAFEAAVAASRAASRRPRICLFDVVSSLPGVCFPYPAVAAACRAAGVLSLIDGAQGIGMVPLDLSALDPDFFVSNCHKWLHVPRGCAVFYVPLRNQPLIRSTVPTSHGFEPVEGPKRLNPLPPSSKSVFVTGFEFVGTLDNAPYLCVADSIRWRDEVLGGEARVLAYQRDLARAGGARAAQILGTKMLENAAGTLTGSAMVNVALPLAVGADPEEADGVEEAKTPDEDVAALPVVPFAEAGAVTNWMLDTLMAEHKTFLALFVYRGRWWARFSAQVYLDVDDFEWGAETLKSVCERAARGEYRAA</sequence>
<dbReference type="InterPro" id="IPR015424">
    <property type="entry name" value="PyrdxlP-dep_Trfase"/>
</dbReference>
<dbReference type="SUPFAM" id="SSF53383">
    <property type="entry name" value="PLP-dependent transferases"/>
    <property type="match status" value="1"/>
</dbReference>
<dbReference type="Gene3D" id="3.40.640.10">
    <property type="entry name" value="Type I PLP-dependent aspartate aminotransferase-like (Major domain)"/>
    <property type="match status" value="1"/>
</dbReference>
<keyword evidence="4" id="KW-1185">Reference proteome</keyword>
<comment type="caution">
    <text evidence="3">The sequence shown here is derived from an EMBL/GenBank/DDBJ whole genome shotgun (WGS) entry which is preliminary data.</text>
</comment>
<name>A0AA40EEB6_9PEZI</name>
<dbReference type="EMBL" id="JAUKUA010000001">
    <property type="protein sequence ID" value="KAK0732183.1"/>
    <property type="molecule type" value="Genomic_DNA"/>
</dbReference>
<dbReference type="InterPro" id="IPR015421">
    <property type="entry name" value="PyrdxlP-dep_Trfase_major"/>
</dbReference>
<organism evidence="3 4">
    <name type="scientific">Lasiosphaeris hirsuta</name>
    <dbReference type="NCBI Taxonomy" id="260670"/>
    <lineage>
        <taxon>Eukaryota</taxon>
        <taxon>Fungi</taxon>
        <taxon>Dikarya</taxon>
        <taxon>Ascomycota</taxon>
        <taxon>Pezizomycotina</taxon>
        <taxon>Sordariomycetes</taxon>
        <taxon>Sordariomycetidae</taxon>
        <taxon>Sordariales</taxon>
        <taxon>Lasiosphaeriaceae</taxon>
        <taxon>Lasiosphaeris</taxon>
    </lineage>
</organism>
<dbReference type="InterPro" id="IPR000192">
    <property type="entry name" value="Aminotrans_V_dom"/>
</dbReference>
<protein>
    <submittedName>
        <fullName evidence="3">Pyridoxal phosphate-dependent transferase</fullName>
    </submittedName>
</protein>
<evidence type="ECO:0000313" key="4">
    <source>
        <dbReference type="Proteomes" id="UP001172102"/>
    </source>
</evidence>
<dbReference type="Proteomes" id="UP001172102">
    <property type="component" value="Unassembled WGS sequence"/>
</dbReference>
<evidence type="ECO:0000313" key="3">
    <source>
        <dbReference type="EMBL" id="KAK0732183.1"/>
    </source>
</evidence>
<accession>A0AA40EEB6</accession>
<dbReference type="GO" id="GO:0016740">
    <property type="term" value="F:transferase activity"/>
    <property type="evidence" value="ECO:0007669"/>
    <property type="project" value="UniProtKB-KW"/>
</dbReference>
<dbReference type="Pfam" id="PF00266">
    <property type="entry name" value="Aminotran_5"/>
    <property type="match status" value="2"/>
</dbReference>